<organism evidence="1 2">
    <name type="scientific">Reticulomyxa filosa</name>
    <dbReference type="NCBI Taxonomy" id="46433"/>
    <lineage>
        <taxon>Eukaryota</taxon>
        <taxon>Sar</taxon>
        <taxon>Rhizaria</taxon>
        <taxon>Retaria</taxon>
        <taxon>Foraminifera</taxon>
        <taxon>Monothalamids</taxon>
        <taxon>Reticulomyxidae</taxon>
        <taxon>Reticulomyxa</taxon>
    </lineage>
</organism>
<dbReference type="EMBL" id="ASPP01022849">
    <property type="protein sequence ID" value="ETO11036.1"/>
    <property type="molecule type" value="Genomic_DNA"/>
</dbReference>
<dbReference type="InterPro" id="IPR016024">
    <property type="entry name" value="ARM-type_fold"/>
</dbReference>
<dbReference type="GO" id="GO:0005198">
    <property type="term" value="F:structural molecule activity"/>
    <property type="evidence" value="ECO:0007669"/>
    <property type="project" value="InterPro"/>
</dbReference>
<sequence>VGATSAPHKVKSEIPFLNSHDFITCMVPSIKYLCLYAFTQLGFILIFDIPTGKCLFNAQVSKTAIFLAVPDVESGGVLTVNQEGQITCFNIDKKNFFNYITGIIEDMELGEDFVKLGFFGGNKALQKIFDLLLRQGNFIDAAKFAAKCPTLRNGQTIAAFKKVSFQFNQSAPDLQYYQLLLEQGSLNKLESVELCRRILQCQPDTYKKTIEQLLKEDKLEKSEELVGVLAPFDINFASINQNLLSSADI</sequence>
<dbReference type="PANTHER" id="PTHR10292:SF1">
    <property type="entry name" value="CLATHRIN HEAVY CHAIN"/>
    <property type="match status" value="1"/>
</dbReference>
<dbReference type="OrthoDB" id="2113814at2759"/>
<dbReference type="GO" id="GO:0071439">
    <property type="term" value="C:clathrin complex"/>
    <property type="evidence" value="ECO:0007669"/>
    <property type="project" value="TreeGrafter"/>
</dbReference>
<dbReference type="GO" id="GO:0006898">
    <property type="term" value="P:receptor-mediated endocytosis"/>
    <property type="evidence" value="ECO:0007669"/>
    <property type="project" value="TreeGrafter"/>
</dbReference>
<dbReference type="SUPFAM" id="SSF48371">
    <property type="entry name" value="ARM repeat"/>
    <property type="match status" value="1"/>
</dbReference>
<dbReference type="PANTHER" id="PTHR10292">
    <property type="entry name" value="CLATHRIN HEAVY CHAIN RELATED"/>
    <property type="match status" value="1"/>
</dbReference>
<dbReference type="Gene3D" id="1.25.40.30">
    <property type="match status" value="1"/>
</dbReference>
<dbReference type="Proteomes" id="UP000023152">
    <property type="component" value="Unassembled WGS sequence"/>
</dbReference>
<reference evidence="1 2" key="1">
    <citation type="journal article" date="2013" name="Curr. Biol.">
        <title>The Genome of the Foraminiferan Reticulomyxa filosa.</title>
        <authorList>
            <person name="Glockner G."/>
            <person name="Hulsmann N."/>
            <person name="Schleicher M."/>
            <person name="Noegel A.A."/>
            <person name="Eichinger L."/>
            <person name="Gallinger C."/>
            <person name="Pawlowski J."/>
            <person name="Sierra R."/>
            <person name="Euteneuer U."/>
            <person name="Pillet L."/>
            <person name="Moustafa A."/>
            <person name="Platzer M."/>
            <person name="Groth M."/>
            <person name="Szafranski K."/>
            <person name="Schliwa M."/>
        </authorList>
    </citation>
    <scope>NUCLEOTIDE SEQUENCE [LARGE SCALE GENOMIC DNA]</scope>
</reference>
<gene>
    <name evidence="1" type="ORF">RFI_26339</name>
</gene>
<evidence type="ECO:0000313" key="2">
    <source>
        <dbReference type="Proteomes" id="UP000023152"/>
    </source>
</evidence>
<keyword evidence="2" id="KW-1185">Reference proteome</keyword>
<dbReference type="AlphaFoldDB" id="X6MBI7"/>
<dbReference type="GO" id="GO:0032051">
    <property type="term" value="F:clathrin light chain binding"/>
    <property type="evidence" value="ECO:0007669"/>
    <property type="project" value="TreeGrafter"/>
</dbReference>
<dbReference type="GO" id="GO:0006886">
    <property type="term" value="P:intracellular protein transport"/>
    <property type="evidence" value="ECO:0007669"/>
    <property type="project" value="InterPro"/>
</dbReference>
<dbReference type="InterPro" id="IPR012331">
    <property type="entry name" value="Clathrin_H-chain_linker"/>
</dbReference>
<name>X6MBI7_RETFI</name>
<protein>
    <submittedName>
        <fullName evidence="1">Clathrin heavy chain 1</fullName>
    </submittedName>
</protein>
<dbReference type="SUPFAM" id="SSF50989">
    <property type="entry name" value="Clathrin heavy-chain terminal domain"/>
    <property type="match status" value="1"/>
</dbReference>
<feature type="non-terminal residue" evidence="1">
    <location>
        <position position="1"/>
    </location>
</feature>
<evidence type="ECO:0000313" key="1">
    <source>
        <dbReference type="EMBL" id="ETO11036.1"/>
    </source>
</evidence>
<dbReference type="GO" id="GO:0030132">
    <property type="term" value="C:clathrin coat of coated pit"/>
    <property type="evidence" value="ECO:0007669"/>
    <property type="project" value="InterPro"/>
</dbReference>
<dbReference type="InterPro" id="IPR016025">
    <property type="entry name" value="Clathrin_H-chain_N"/>
</dbReference>
<proteinExistence type="predicted"/>
<accession>X6MBI7</accession>
<dbReference type="Pfam" id="PF13838">
    <property type="entry name" value="Clathrin_H_link"/>
    <property type="match status" value="1"/>
</dbReference>
<comment type="caution">
    <text evidence="1">The sequence shown here is derived from an EMBL/GenBank/DDBJ whole genome shotgun (WGS) entry which is preliminary data.</text>
</comment>
<dbReference type="GO" id="GO:0030130">
    <property type="term" value="C:clathrin coat of trans-Golgi network vesicle"/>
    <property type="evidence" value="ECO:0007669"/>
    <property type="project" value="InterPro"/>
</dbReference>